<dbReference type="EMBL" id="JRZE01000001">
    <property type="protein sequence ID" value="KHF46033.1"/>
    <property type="molecule type" value="Genomic_DNA"/>
</dbReference>
<gene>
    <name evidence="2" type="ORF">MINT15_03340</name>
</gene>
<proteinExistence type="predicted"/>
<organism evidence="2 3">
    <name type="scientific">Saccharomonospora viridis</name>
    <dbReference type="NCBI Taxonomy" id="1852"/>
    <lineage>
        <taxon>Bacteria</taxon>
        <taxon>Bacillati</taxon>
        <taxon>Actinomycetota</taxon>
        <taxon>Actinomycetes</taxon>
        <taxon>Pseudonocardiales</taxon>
        <taxon>Pseudonocardiaceae</taxon>
        <taxon>Saccharomonospora</taxon>
    </lineage>
</organism>
<evidence type="ECO:0008006" key="4">
    <source>
        <dbReference type="Google" id="ProtNLM"/>
    </source>
</evidence>
<keyword evidence="1" id="KW-0732">Signal</keyword>
<dbReference type="PROSITE" id="PS51257">
    <property type="entry name" value="PROKAR_LIPOPROTEIN"/>
    <property type="match status" value="1"/>
</dbReference>
<dbReference type="OMA" id="MAIRMEG"/>
<dbReference type="Proteomes" id="UP000030848">
    <property type="component" value="Unassembled WGS sequence"/>
</dbReference>
<dbReference type="RefSeq" id="WP_015787365.1">
    <property type="nucleotide sequence ID" value="NZ_DAHVQW010000129.1"/>
</dbReference>
<feature type="signal peptide" evidence="1">
    <location>
        <begin position="1"/>
        <end position="21"/>
    </location>
</feature>
<feature type="chain" id="PRO_5038372236" description="Lipoprotein" evidence="1">
    <location>
        <begin position="22"/>
        <end position="293"/>
    </location>
</feature>
<protein>
    <recommendedName>
        <fullName evidence="4">Lipoprotein</fullName>
    </recommendedName>
</protein>
<dbReference type="Gene3D" id="2.50.20.20">
    <property type="match status" value="1"/>
</dbReference>
<reference evidence="2 3" key="1">
    <citation type="submission" date="2014-10" db="EMBL/GenBank/DDBJ databases">
        <title>Genome sequence of Micropolyspora internatus JCM3315.</title>
        <authorList>
            <person name="Shin S.-K."/>
            <person name="Yi H."/>
        </authorList>
    </citation>
    <scope>NUCLEOTIDE SEQUENCE [LARGE SCALE GENOMIC DNA]</scope>
    <source>
        <strain evidence="2 3">JCM 3315</strain>
    </source>
</reference>
<evidence type="ECO:0000313" key="3">
    <source>
        <dbReference type="Proteomes" id="UP000030848"/>
    </source>
</evidence>
<accession>A0A837DDR7</accession>
<comment type="caution">
    <text evidence="2">The sequence shown here is derived from an EMBL/GenBank/DDBJ whole genome shotgun (WGS) entry which is preliminary data.</text>
</comment>
<dbReference type="SUPFAM" id="SSF89392">
    <property type="entry name" value="Prokaryotic lipoproteins and lipoprotein localization factors"/>
    <property type="match status" value="1"/>
</dbReference>
<dbReference type="InterPro" id="IPR029046">
    <property type="entry name" value="LolA/LolB/LppX"/>
</dbReference>
<evidence type="ECO:0000256" key="1">
    <source>
        <dbReference type="SAM" id="SignalP"/>
    </source>
</evidence>
<dbReference type="OrthoDB" id="3427828at2"/>
<dbReference type="AlphaFoldDB" id="A0A837DDR7"/>
<sequence length="293" mass="30754">MRKAGLTASGVALALALTACGGGTVSGTPSTPGVDTGVPVSTGIEQLIASASQKTTDTESAHFTTEVGTFGMAIRMEGRASFDPANPAMAVTMSVPGHGQAEIRLVDDVVYMKTDGMGSADKPWQKVPLDELAEAQGGDISDPTITMMDAGDPTKMLEQIREAGGEIKKTEQTTLDGQQVTQYTIEVDPLEMMDSMGGGIDVDGAELAGLVDSIGVIPMELYLNSEGLPVRIEMHVDFSEAVKEIGARMGEELPADFPTEAFKMSMVMTYEEWGTPVSIEAPPADQVSDAPAF</sequence>
<evidence type="ECO:0000313" key="2">
    <source>
        <dbReference type="EMBL" id="KHF46033.1"/>
    </source>
</evidence>
<name>A0A837DDR7_9PSEU</name>